<gene>
    <name evidence="2" type="ORF">HMI49_26365</name>
</gene>
<dbReference type="RefSeq" id="WP_147441815.1">
    <property type="nucleotide sequence ID" value="NZ_JABFJV010000180.1"/>
</dbReference>
<keyword evidence="3" id="KW-1185">Reference proteome</keyword>
<protein>
    <submittedName>
        <fullName evidence="2">Uncharacterized protein</fullName>
    </submittedName>
</protein>
<dbReference type="EMBL" id="JABFJV010000180">
    <property type="protein sequence ID" value="NOK36738.1"/>
    <property type="molecule type" value="Genomic_DNA"/>
</dbReference>
<accession>A0A7Y4KMT0</accession>
<feature type="region of interest" description="Disordered" evidence="1">
    <location>
        <begin position="36"/>
        <end position="60"/>
    </location>
</feature>
<sequence>MTTGRHRPSRYLLIAAGVSALAVGFALGACSAWERASGTSPTQDAAVADSDQRGATSQAP</sequence>
<dbReference type="PROSITE" id="PS51257">
    <property type="entry name" value="PROKAR_LIPOPROTEIN"/>
    <property type="match status" value="1"/>
</dbReference>
<organism evidence="2 3">
    <name type="scientific">Corallococcus exercitus</name>
    <dbReference type="NCBI Taxonomy" id="2316736"/>
    <lineage>
        <taxon>Bacteria</taxon>
        <taxon>Pseudomonadati</taxon>
        <taxon>Myxococcota</taxon>
        <taxon>Myxococcia</taxon>
        <taxon>Myxococcales</taxon>
        <taxon>Cystobacterineae</taxon>
        <taxon>Myxococcaceae</taxon>
        <taxon>Corallococcus</taxon>
    </lineage>
</organism>
<reference evidence="2 3" key="1">
    <citation type="submission" date="2020-05" db="EMBL/GenBank/DDBJ databases">
        <authorList>
            <person name="Whitworth D."/>
        </authorList>
    </citation>
    <scope>NUCLEOTIDE SEQUENCE [LARGE SCALE GENOMIC DNA]</scope>
    <source>
        <strain evidence="2 3">AB043B</strain>
    </source>
</reference>
<dbReference type="Proteomes" id="UP000563426">
    <property type="component" value="Unassembled WGS sequence"/>
</dbReference>
<name>A0A7Y4KMT0_9BACT</name>
<evidence type="ECO:0000313" key="2">
    <source>
        <dbReference type="EMBL" id="NOK36738.1"/>
    </source>
</evidence>
<evidence type="ECO:0000256" key="1">
    <source>
        <dbReference type="SAM" id="MobiDB-lite"/>
    </source>
</evidence>
<proteinExistence type="predicted"/>
<dbReference type="AlphaFoldDB" id="A0A7Y4KMT0"/>
<dbReference type="OrthoDB" id="9814800at2"/>
<evidence type="ECO:0000313" key="3">
    <source>
        <dbReference type="Proteomes" id="UP000563426"/>
    </source>
</evidence>
<comment type="caution">
    <text evidence="2">The sequence shown here is derived from an EMBL/GenBank/DDBJ whole genome shotgun (WGS) entry which is preliminary data.</text>
</comment>